<gene>
    <name evidence="3" type="ORF">ACFFH7_02150</name>
</gene>
<evidence type="ECO:0000313" key="4">
    <source>
        <dbReference type="Proteomes" id="UP001589810"/>
    </source>
</evidence>
<evidence type="ECO:0000256" key="1">
    <source>
        <dbReference type="ARBA" id="ARBA00008710"/>
    </source>
</evidence>
<dbReference type="Pfam" id="PF04075">
    <property type="entry name" value="F420H2_quin_red"/>
    <property type="match status" value="1"/>
</dbReference>
<dbReference type="NCBIfam" id="TIGR00026">
    <property type="entry name" value="hi_GC_TIGR00026"/>
    <property type="match status" value="1"/>
</dbReference>
<sequence length="141" mass="15507">MTDFNAQIIEEFRANEGVVGGHFEGKRLLLLHHIGRKSGQERVTPLVAAPDGDAFLICGSMGGAPADPVWVGNIEAGPGETTIEYGTETLRAATTVIRPDGEEWQRVYGIWAAYWPDAKEYETHTDRKFPIIRVVPVSTVD</sequence>
<dbReference type="InterPro" id="IPR004378">
    <property type="entry name" value="F420H2_quin_Rdtase"/>
</dbReference>
<name>A0ABV6MIY9_9PSEU</name>
<dbReference type="Proteomes" id="UP001589810">
    <property type="component" value="Unassembled WGS sequence"/>
</dbReference>
<dbReference type="PANTHER" id="PTHR39428:SF1">
    <property type="entry name" value="F420H(2)-DEPENDENT QUINONE REDUCTASE RV1261C"/>
    <property type="match status" value="1"/>
</dbReference>
<protein>
    <submittedName>
        <fullName evidence="3">Nitroreductase/quinone reductase family protein</fullName>
    </submittedName>
</protein>
<dbReference type="PANTHER" id="PTHR39428">
    <property type="entry name" value="F420H(2)-DEPENDENT QUINONE REDUCTASE RV1261C"/>
    <property type="match status" value="1"/>
</dbReference>
<dbReference type="InterPro" id="IPR012349">
    <property type="entry name" value="Split_barrel_FMN-bd"/>
</dbReference>
<dbReference type="RefSeq" id="WP_273939034.1">
    <property type="nucleotide sequence ID" value="NZ_CP097263.1"/>
</dbReference>
<comment type="caution">
    <text evidence="3">The sequence shown here is derived from an EMBL/GenBank/DDBJ whole genome shotgun (WGS) entry which is preliminary data.</text>
</comment>
<accession>A0ABV6MIY9</accession>
<dbReference type="Gene3D" id="2.30.110.10">
    <property type="entry name" value="Electron Transport, Fmn-binding Protein, Chain A"/>
    <property type="match status" value="1"/>
</dbReference>
<reference evidence="3 4" key="1">
    <citation type="submission" date="2024-09" db="EMBL/GenBank/DDBJ databases">
        <authorList>
            <person name="Sun Q."/>
            <person name="Mori K."/>
        </authorList>
    </citation>
    <scope>NUCLEOTIDE SEQUENCE [LARGE SCALE GENOMIC DNA]</scope>
    <source>
        <strain evidence="3 4">TBRC 1432</strain>
    </source>
</reference>
<dbReference type="EMBL" id="JBHLUD010000001">
    <property type="protein sequence ID" value="MFC0540261.1"/>
    <property type="molecule type" value="Genomic_DNA"/>
</dbReference>
<evidence type="ECO:0000256" key="2">
    <source>
        <dbReference type="ARBA" id="ARBA00049106"/>
    </source>
</evidence>
<comment type="similarity">
    <text evidence="1">Belongs to the F420H(2)-dependent quinone reductase family.</text>
</comment>
<keyword evidence="4" id="KW-1185">Reference proteome</keyword>
<evidence type="ECO:0000313" key="3">
    <source>
        <dbReference type="EMBL" id="MFC0540261.1"/>
    </source>
</evidence>
<organism evidence="3 4">
    <name type="scientific">Kutzneria chonburiensis</name>
    <dbReference type="NCBI Taxonomy" id="1483604"/>
    <lineage>
        <taxon>Bacteria</taxon>
        <taxon>Bacillati</taxon>
        <taxon>Actinomycetota</taxon>
        <taxon>Actinomycetes</taxon>
        <taxon>Pseudonocardiales</taxon>
        <taxon>Pseudonocardiaceae</taxon>
        <taxon>Kutzneria</taxon>
    </lineage>
</organism>
<comment type="catalytic activity">
    <reaction evidence="2">
        <text>oxidized coenzyme F420-(gamma-L-Glu)(n) + a quinol + H(+) = reduced coenzyme F420-(gamma-L-Glu)(n) + a quinone</text>
        <dbReference type="Rhea" id="RHEA:39663"/>
        <dbReference type="Rhea" id="RHEA-COMP:12939"/>
        <dbReference type="Rhea" id="RHEA-COMP:14378"/>
        <dbReference type="ChEBI" id="CHEBI:15378"/>
        <dbReference type="ChEBI" id="CHEBI:24646"/>
        <dbReference type="ChEBI" id="CHEBI:132124"/>
        <dbReference type="ChEBI" id="CHEBI:133980"/>
        <dbReference type="ChEBI" id="CHEBI:139511"/>
    </reaction>
</comment>
<proteinExistence type="inferred from homology"/>